<keyword evidence="3" id="KW-1185">Reference proteome</keyword>
<feature type="signal peptide" evidence="1">
    <location>
        <begin position="1"/>
        <end position="20"/>
    </location>
</feature>
<reference evidence="3" key="1">
    <citation type="journal article" date="2018" name="Nat. Microbiol.">
        <title>Leveraging single-cell genomics to expand the fungal tree of life.</title>
        <authorList>
            <person name="Ahrendt S.R."/>
            <person name="Quandt C.A."/>
            <person name="Ciobanu D."/>
            <person name="Clum A."/>
            <person name="Salamov A."/>
            <person name="Andreopoulos B."/>
            <person name="Cheng J.F."/>
            <person name="Woyke T."/>
            <person name="Pelin A."/>
            <person name="Henrissat B."/>
            <person name="Reynolds N.K."/>
            <person name="Benny G.L."/>
            <person name="Smith M.E."/>
            <person name="James T.Y."/>
            <person name="Grigoriev I.V."/>
        </authorList>
    </citation>
    <scope>NUCLEOTIDE SEQUENCE [LARGE SCALE GENOMIC DNA]</scope>
</reference>
<evidence type="ECO:0000313" key="3">
    <source>
        <dbReference type="Proteomes" id="UP000267251"/>
    </source>
</evidence>
<name>A0A4P9Y7M2_9FUNG</name>
<protein>
    <submittedName>
        <fullName evidence="2">Uncharacterized protein</fullName>
    </submittedName>
</protein>
<accession>A0A4P9Y7M2</accession>
<sequence length="150" mass="15335">MFIQTSALIAILSVLSMTHGAPIDETIQDAMASGDYALGQGSACFQGEGQNIQDASSGCPQTLRDVSEFTPPAVEVRPAPITYTPPPAILQPSPLSMQVTAGMQGPAQFEGGEGGQLLEGGQMADLGSFGGENQMRGGCGFGQSLSPCVV</sequence>
<feature type="chain" id="PRO_5020597054" evidence="1">
    <location>
        <begin position="21"/>
        <end position="150"/>
    </location>
</feature>
<dbReference type="EMBL" id="KZ987754">
    <property type="protein sequence ID" value="RKP15136.1"/>
    <property type="molecule type" value="Genomic_DNA"/>
</dbReference>
<dbReference type="Proteomes" id="UP000267251">
    <property type="component" value="Unassembled WGS sequence"/>
</dbReference>
<dbReference type="AlphaFoldDB" id="A0A4P9Y7M2"/>
<evidence type="ECO:0000313" key="2">
    <source>
        <dbReference type="EMBL" id="RKP15136.1"/>
    </source>
</evidence>
<keyword evidence="1" id="KW-0732">Signal</keyword>
<organism evidence="2 3">
    <name type="scientific">Piptocephalis cylindrospora</name>
    <dbReference type="NCBI Taxonomy" id="1907219"/>
    <lineage>
        <taxon>Eukaryota</taxon>
        <taxon>Fungi</taxon>
        <taxon>Fungi incertae sedis</taxon>
        <taxon>Zoopagomycota</taxon>
        <taxon>Zoopagomycotina</taxon>
        <taxon>Zoopagomycetes</taxon>
        <taxon>Zoopagales</taxon>
        <taxon>Piptocephalidaceae</taxon>
        <taxon>Piptocephalis</taxon>
    </lineage>
</organism>
<evidence type="ECO:0000256" key="1">
    <source>
        <dbReference type="SAM" id="SignalP"/>
    </source>
</evidence>
<dbReference type="OrthoDB" id="10564494at2759"/>
<gene>
    <name evidence="2" type="ORF">BJ684DRAFT_18507</name>
</gene>
<proteinExistence type="predicted"/>